<gene>
    <name evidence="2" type="ORF">GCM10007857_78550</name>
</gene>
<evidence type="ECO:0000313" key="3">
    <source>
        <dbReference type="Proteomes" id="UP001156905"/>
    </source>
</evidence>
<proteinExistence type="predicted"/>
<feature type="compositionally biased region" description="Basic and acidic residues" evidence="1">
    <location>
        <begin position="1"/>
        <end position="16"/>
    </location>
</feature>
<keyword evidence="3" id="KW-1185">Reference proteome</keyword>
<dbReference type="EMBL" id="BSOW01000042">
    <property type="protein sequence ID" value="GLR91139.1"/>
    <property type="molecule type" value="Genomic_DNA"/>
</dbReference>
<evidence type="ECO:0000313" key="2">
    <source>
        <dbReference type="EMBL" id="GLR91139.1"/>
    </source>
</evidence>
<feature type="region of interest" description="Disordered" evidence="1">
    <location>
        <begin position="1"/>
        <end position="23"/>
    </location>
</feature>
<comment type="caution">
    <text evidence="2">The sequence shown here is derived from an EMBL/GenBank/DDBJ whole genome shotgun (WGS) entry which is preliminary data.</text>
</comment>
<sequence length="92" mass="10591">MRLTEDRWEPTGDKVRSLTSPSRLIGDAAATEAGGVPDHEELIDARTNFGTCVAFRHWPEADNLRELPGRLWRYERFTLAERHRKALTMLDL</sequence>
<evidence type="ECO:0000256" key="1">
    <source>
        <dbReference type="SAM" id="MobiDB-lite"/>
    </source>
</evidence>
<reference evidence="3" key="1">
    <citation type="journal article" date="2019" name="Int. J. Syst. Evol. Microbiol.">
        <title>The Global Catalogue of Microorganisms (GCM) 10K type strain sequencing project: providing services to taxonomists for standard genome sequencing and annotation.</title>
        <authorList>
            <consortium name="The Broad Institute Genomics Platform"/>
            <consortium name="The Broad Institute Genome Sequencing Center for Infectious Disease"/>
            <person name="Wu L."/>
            <person name="Ma J."/>
        </authorList>
    </citation>
    <scope>NUCLEOTIDE SEQUENCE [LARGE SCALE GENOMIC DNA]</scope>
    <source>
        <strain evidence="3">NBRC 102520</strain>
    </source>
</reference>
<dbReference type="Proteomes" id="UP001156905">
    <property type="component" value="Unassembled WGS sequence"/>
</dbReference>
<name>A0ABQ6B9R8_9BRAD</name>
<accession>A0ABQ6B9R8</accession>
<protein>
    <submittedName>
        <fullName evidence="2">Uncharacterized protein</fullName>
    </submittedName>
</protein>
<organism evidence="2 3">
    <name type="scientific">Bradyrhizobium iriomotense</name>
    <dbReference type="NCBI Taxonomy" id="441950"/>
    <lineage>
        <taxon>Bacteria</taxon>
        <taxon>Pseudomonadati</taxon>
        <taxon>Pseudomonadota</taxon>
        <taxon>Alphaproteobacteria</taxon>
        <taxon>Hyphomicrobiales</taxon>
        <taxon>Nitrobacteraceae</taxon>
        <taxon>Bradyrhizobium</taxon>
    </lineage>
</organism>